<dbReference type="Pfam" id="PF20167">
    <property type="entry name" value="Transposase_32"/>
    <property type="match status" value="1"/>
</dbReference>
<feature type="compositionally biased region" description="Basic and acidic residues" evidence="1">
    <location>
        <begin position="313"/>
        <end position="322"/>
    </location>
</feature>
<dbReference type="InterPro" id="IPR046796">
    <property type="entry name" value="Transposase_32_dom"/>
</dbReference>
<evidence type="ECO:0000313" key="4">
    <source>
        <dbReference type="Proteomes" id="UP001341840"/>
    </source>
</evidence>
<organism evidence="3 4">
    <name type="scientific">Stylosanthes scabra</name>
    <dbReference type="NCBI Taxonomy" id="79078"/>
    <lineage>
        <taxon>Eukaryota</taxon>
        <taxon>Viridiplantae</taxon>
        <taxon>Streptophyta</taxon>
        <taxon>Embryophyta</taxon>
        <taxon>Tracheophyta</taxon>
        <taxon>Spermatophyta</taxon>
        <taxon>Magnoliopsida</taxon>
        <taxon>eudicotyledons</taxon>
        <taxon>Gunneridae</taxon>
        <taxon>Pentapetalae</taxon>
        <taxon>rosids</taxon>
        <taxon>fabids</taxon>
        <taxon>Fabales</taxon>
        <taxon>Fabaceae</taxon>
        <taxon>Papilionoideae</taxon>
        <taxon>50 kb inversion clade</taxon>
        <taxon>dalbergioids sensu lato</taxon>
        <taxon>Dalbergieae</taxon>
        <taxon>Pterocarpus clade</taxon>
        <taxon>Stylosanthes</taxon>
    </lineage>
</organism>
<feature type="region of interest" description="Disordered" evidence="1">
    <location>
        <begin position="288"/>
        <end position="322"/>
    </location>
</feature>
<comment type="caution">
    <text evidence="3">The sequence shown here is derived from an EMBL/GenBank/DDBJ whole genome shotgun (WGS) entry which is preliminary data.</text>
</comment>
<feature type="non-terminal residue" evidence="3">
    <location>
        <position position="322"/>
    </location>
</feature>
<feature type="compositionally biased region" description="Basic and acidic residues" evidence="1">
    <location>
        <begin position="290"/>
        <end position="301"/>
    </location>
</feature>
<dbReference type="Proteomes" id="UP001341840">
    <property type="component" value="Unassembled WGS sequence"/>
</dbReference>
<evidence type="ECO:0000313" key="3">
    <source>
        <dbReference type="EMBL" id="MED6196381.1"/>
    </source>
</evidence>
<reference evidence="3 4" key="1">
    <citation type="journal article" date="2023" name="Plants (Basel)">
        <title>Bridging the Gap: Combining Genomics and Transcriptomics Approaches to Understand Stylosanthes scabra, an Orphan Legume from the Brazilian Caatinga.</title>
        <authorList>
            <person name="Ferreira-Neto J.R.C."/>
            <person name="da Silva M.D."/>
            <person name="Binneck E."/>
            <person name="de Melo N.F."/>
            <person name="da Silva R.H."/>
            <person name="de Melo A.L.T.M."/>
            <person name="Pandolfi V."/>
            <person name="Bustamante F.O."/>
            <person name="Brasileiro-Vidal A.C."/>
            <person name="Benko-Iseppon A.M."/>
        </authorList>
    </citation>
    <scope>NUCLEOTIDE SEQUENCE [LARGE SCALE GENOMIC DNA]</scope>
    <source>
        <tissue evidence="3">Leaves</tissue>
    </source>
</reference>
<proteinExistence type="predicted"/>
<feature type="compositionally biased region" description="Pro residues" evidence="1">
    <location>
        <begin position="303"/>
        <end position="312"/>
    </location>
</feature>
<accession>A0ABU6XEC1</accession>
<protein>
    <recommendedName>
        <fullName evidence="2">Putative plant transposon protein domain-containing protein</fullName>
    </recommendedName>
</protein>
<keyword evidence="4" id="KW-1185">Reference proteome</keyword>
<name>A0ABU6XEC1_9FABA</name>
<dbReference type="EMBL" id="JASCZI010211744">
    <property type="protein sequence ID" value="MED6196381.1"/>
    <property type="molecule type" value="Genomic_DNA"/>
</dbReference>
<gene>
    <name evidence="3" type="ORF">PIB30_046852</name>
</gene>
<evidence type="ECO:0000256" key="1">
    <source>
        <dbReference type="SAM" id="MobiDB-lite"/>
    </source>
</evidence>
<feature type="domain" description="Putative plant transposon protein" evidence="2">
    <location>
        <begin position="82"/>
        <end position="267"/>
    </location>
</feature>
<sequence>MARTKFVGERPVSQGARTRAAAQEAARAAAEMELTRFSDVIYDSREHYKRSKLMRIKKVLNERIIQIPGEGRDFMLQRIQQLGWDYMYNDLVDINVTIVKEFYSNFSVFAQRTVYLRGTQISIDEDFISSFLGIQDLIPRAQDGYEINKAQRAAGDINMDDVLAIIAAPGMTWDRYNPKSRRVDNGILKREARGWMQMMVCNLKPLRHETTYSWDTIMLLYTLMDSGSIHPGRIINKSMYDAAIGKRDQRLAFPVLITRLATTYNVPTYPEDNIDVIEEKDKFCPFGDWQQEKSKARKGDLPRPAPPPIPPPIHERPSTSAA</sequence>
<evidence type="ECO:0000259" key="2">
    <source>
        <dbReference type="Pfam" id="PF20167"/>
    </source>
</evidence>